<keyword evidence="3" id="KW-0731">Sigma factor</keyword>
<dbReference type="InterPro" id="IPR039425">
    <property type="entry name" value="RNA_pol_sigma-70-like"/>
</dbReference>
<evidence type="ECO:0000259" key="5">
    <source>
        <dbReference type="Pfam" id="PF04542"/>
    </source>
</evidence>
<dbReference type="PANTHER" id="PTHR43133:SF62">
    <property type="entry name" value="RNA POLYMERASE SIGMA FACTOR SIGZ"/>
    <property type="match status" value="1"/>
</dbReference>
<evidence type="ECO:0000256" key="4">
    <source>
        <dbReference type="ARBA" id="ARBA00023163"/>
    </source>
</evidence>
<organism evidence="6 7">
    <name type="scientific">Pontibacter aquaedesilientis</name>
    <dbReference type="NCBI Taxonomy" id="2766980"/>
    <lineage>
        <taxon>Bacteria</taxon>
        <taxon>Pseudomonadati</taxon>
        <taxon>Bacteroidota</taxon>
        <taxon>Cytophagia</taxon>
        <taxon>Cytophagales</taxon>
        <taxon>Hymenobacteraceae</taxon>
        <taxon>Pontibacter</taxon>
    </lineage>
</organism>
<dbReference type="Gene3D" id="1.10.1740.10">
    <property type="match status" value="1"/>
</dbReference>
<evidence type="ECO:0000313" key="6">
    <source>
        <dbReference type="EMBL" id="MBD1395755.1"/>
    </source>
</evidence>
<dbReference type="Proteomes" id="UP000625551">
    <property type="component" value="Unassembled WGS sequence"/>
</dbReference>
<accession>A0ABR7XBR8</accession>
<protein>
    <submittedName>
        <fullName evidence="6">RNA polymerase sigma factor</fullName>
    </submittedName>
</protein>
<dbReference type="Gene3D" id="1.10.10.10">
    <property type="entry name" value="Winged helix-like DNA-binding domain superfamily/Winged helix DNA-binding domain"/>
    <property type="match status" value="1"/>
</dbReference>
<comment type="caution">
    <text evidence="6">The sequence shown here is derived from an EMBL/GenBank/DDBJ whole genome shotgun (WGS) entry which is preliminary data.</text>
</comment>
<dbReference type="RefSeq" id="WP_191181919.1">
    <property type="nucleotide sequence ID" value="NZ_JACXAJ010000001.1"/>
</dbReference>
<evidence type="ECO:0000256" key="1">
    <source>
        <dbReference type="ARBA" id="ARBA00010641"/>
    </source>
</evidence>
<comment type="similarity">
    <text evidence="1">Belongs to the sigma-70 factor family. ECF subfamily.</text>
</comment>
<dbReference type="InterPro" id="IPR013324">
    <property type="entry name" value="RNA_pol_sigma_r3/r4-like"/>
</dbReference>
<evidence type="ECO:0000256" key="2">
    <source>
        <dbReference type="ARBA" id="ARBA00023015"/>
    </source>
</evidence>
<evidence type="ECO:0000256" key="3">
    <source>
        <dbReference type="ARBA" id="ARBA00023082"/>
    </source>
</evidence>
<dbReference type="SUPFAM" id="SSF88946">
    <property type="entry name" value="Sigma2 domain of RNA polymerase sigma factors"/>
    <property type="match status" value="1"/>
</dbReference>
<dbReference type="InterPro" id="IPR036388">
    <property type="entry name" value="WH-like_DNA-bd_sf"/>
</dbReference>
<name>A0ABR7XBR8_9BACT</name>
<dbReference type="EMBL" id="JACXAJ010000001">
    <property type="protein sequence ID" value="MBD1395755.1"/>
    <property type="molecule type" value="Genomic_DNA"/>
</dbReference>
<keyword evidence="2" id="KW-0805">Transcription regulation</keyword>
<gene>
    <name evidence="6" type="ORF">H9Q13_01135</name>
</gene>
<dbReference type="SUPFAM" id="SSF88659">
    <property type="entry name" value="Sigma3 and sigma4 domains of RNA polymerase sigma factors"/>
    <property type="match status" value="1"/>
</dbReference>
<keyword evidence="4" id="KW-0804">Transcription</keyword>
<evidence type="ECO:0000313" key="7">
    <source>
        <dbReference type="Proteomes" id="UP000625551"/>
    </source>
</evidence>
<proteinExistence type="inferred from homology"/>
<dbReference type="Pfam" id="PF04542">
    <property type="entry name" value="Sigma70_r2"/>
    <property type="match status" value="1"/>
</dbReference>
<dbReference type="InterPro" id="IPR013325">
    <property type="entry name" value="RNA_pol_sigma_r2"/>
</dbReference>
<keyword evidence="7" id="KW-1185">Reference proteome</keyword>
<reference evidence="6 7" key="1">
    <citation type="submission" date="2020-09" db="EMBL/GenBank/DDBJ databases">
        <title>Genome sequencing and assembly of Pontibacter sp.</title>
        <authorList>
            <person name="Chhetri G."/>
        </authorList>
    </citation>
    <scope>NUCLEOTIDE SEQUENCE [LARGE SCALE GENOMIC DNA]</scope>
    <source>
        <strain evidence="6 7">JH31</strain>
    </source>
</reference>
<dbReference type="InterPro" id="IPR007627">
    <property type="entry name" value="RNA_pol_sigma70_r2"/>
</dbReference>
<sequence length="177" mass="19572">MSGFFFQDETEQSMVAALRQGRQEMLGKLYDAYAPVMMGVISRIVADTEVAEQVLQETFVAIWTRIGVYDASKERLLTWGLAIARGIALEAVKADRYTSFAQNETNPSPNKNVPLLNGQLGREDICSLAPLEKRALELLYLKGRSCAETAGELHMSETALKEVLKSAFTHLKADKSA</sequence>
<dbReference type="PANTHER" id="PTHR43133">
    <property type="entry name" value="RNA POLYMERASE ECF-TYPE SIGMA FACTO"/>
    <property type="match status" value="1"/>
</dbReference>
<feature type="domain" description="RNA polymerase sigma-70 region 2" evidence="5">
    <location>
        <begin position="29"/>
        <end position="94"/>
    </location>
</feature>